<accession>A0AAC9HIT8</accession>
<evidence type="ECO:0000313" key="3">
    <source>
        <dbReference type="Proteomes" id="UP000094598"/>
    </source>
</evidence>
<dbReference type="Proteomes" id="UP000322283">
    <property type="component" value="Unassembled WGS sequence"/>
</dbReference>
<keyword evidence="4" id="KW-1185">Reference proteome</keyword>
<dbReference type="AlphaFoldDB" id="A0AAC9HIT8"/>
<gene>
    <name evidence="1" type="ORF">Maut_02257</name>
    <name evidence="2" type="ORF">MTAT_20300</name>
</gene>
<evidence type="ECO:0000313" key="4">
    <source>
        <dbReference type="Proteomes" id="UP000322283"/>
    </source>
</evidence>
<dbReference type="Proteomes" id="UP000094598">
    <property type="component" value="Chromosome"/>
</dbReference>
<dbReference type="RefSeq" id="WP_148871566.1">
    <property type="nucleotide sequence ID" value="NZ_CP017019.1"/>
</dbReference>
<sequence>MMPTVNMANRAINVIRTTMSDLYKGEAWAKLVQGLDDAVSLAEQNQMKEAFRSARSTAWNYLWTNASRAQKVARLGAAAYGIWAPLNTINRFRKGGGVLHDEYGRFDVVGIPFI</sequence>
<evidence type="ECO:0000313" key="2">
    <source>
        <dbReference type="EMBL" id="TYL12788.1"/>
    </source>
</evidence>
<name>A0AAC9HIT8_NEOTH</name>
<dbReference type="EMBL" id="VCDX01000006">
    <property type="protein sequence ID" value="TYL12788.1"/>
    <property type="molecule type" value="Genomic_DNA"/>
</dbReference>
<organism evidence="1 3">
    <name type="scientific">Neomoorella thermoacetica</name>
    <name type="common">Clostridium thermoaceticum</name>
    <dbReference type="NCBI Taxonomy" id="1525"/>
    <lineage>
        <taxon>Bacteria</taxon>
        <taxon>Bacillati</taxon>
        <taxon>Bacillota</taxon>
        <taxon>Clostridia</taxon>
        <taxon>Neomoorellales</taxon>
        <taxon>Neomoorellaceae</taxon>
        <taxon>Neomoorella</taxon>
    </lineage>
</organism>
<evidence type="ECO:0000313" key="1">
    <source>
        <dbReference type="EMBL" id="AOQ24685.1"/>
    </source>
</evidence>
<reference evidence="2 4" key="2">
    <citation type="submission" date="2019-05" db="EMBL/GenBank/DDBJ databases">
        <title>Genome sequence of Moorella thermoacetica ATCC 33924.</title>
        <authorList>
            <person name="Poehlein A."/>
            <person name="Bengelsdorf F.R."/>
            <person name="Duerre P."/>
            <person name="Daniel R."/>
        </authorList>
    </citation>
    <scope>NUCLEOTIDE SEQUENCE [LARGE SCALE GENOMIC DNA]</scope>
    <source>
        <strain evidence="2 4">ATCC 33924</strain>
    </source>
</reference>
<reference evidence="1 3" key="1">
    <citation type="submission" date="2016-08" db="EMBL/GenBank/DDBJ databases">
        <title>Moorella thermoacetica DSM 103132.</title>
        <authorList>
            <person name="Jendresen C.B."/>
            <person name="Redl S.M."/>
            <person name="Jensen T.O."/>
            <person name="Nielsen A.T."/>
        </authorList>
    </citation>
    <scope>NUCLEOTIDE SEQUENCE [LARGE SCALE GENOMIC DNA]</scope>
    <source>
        <strain evidence="1 3">DSM 103132</strain>
    </source>
</reference>
<dbReference type="EMBL" id="CP017019">
    <property type="protein sequence ID" value="AOQ24685.1"/>
    <property type="molecule type" value="Genomic_DNA"/>
</dbReference>
<protein>
    <submittedName>
        <fullName evidence="1">Uncharacterized protein</fullName>
    </submittedName>
</protein>
<proteinExistence type="predicted"/>